<dbReference type="GO" id="GO:0016586">
    <property type="term" value="C:RSC-type complex"/>
    <property type="evidence" value="ECO:0007669"/>
    <property type="project" value="EnsemblFungi"/>
</dbReference>
<evidence type="ECO:0000256" key="1">
    <source>
        <dbReference type="ARBA" id="ARBA00022723"/>
    </source>
</evidence>
<dbReference type="FunCoup" id="H2B224">
    <property type="interactions" value="665"/>
</dbReference>
<dbReference type="GO" id="GO:0042393">
    <property type="term" value="F:histone binding"/>
    <property type="evidence" value="ECO:0007669"/>
    <property type="project" value="TreeGrafter"/>
</dbReference>
<proteinExistence type="predicted"/>
<evidence type="ECO:0000313" key="13">
    <source>
        <dbReference type="EMBL" id="CCF60674.1"/>
    </source>
</evidence>
<evidence type="ECO:0000259" key="12">
    <source>
        <dbReference type="PROSITE" id="PS51293"/>
    </source>
</evidence>
<dbReference type="PANTHER" id="PTHR12802:SF150">
    <property type="entry name" value="CHROMATIN STRUCTURE-REMODELING COMPLEX PROTEIN RSC8"/>
    <property type="match status" value="1"/>
</dbReference>
<evidence type="ECO:0000256" key="9">
    <source>
        <dbReference type="SAM" id="MobiDB-lite"/>
    </source>
</evidence>
<dbReference type="SMART" id="SM00717">
    <property type="entry name" value="SANT"/>
    <property type="match status" value="1"/>
</dbReference>
<feature type="domain" description="Myb-like" evidence="10">
    <location>
        <begin position="319"/>
        <end position="366"/>
    </location>
</feature>
<evidence type="ECO:0000256" key="8">
    <source>
        <dbReference type="SAM" id="Coils"/>
    </source>
</evidence>
<dbReference type="eggNOG" id="KOG1279">
    <property type="taxonomic scope" value="Eukaryota"/>
</dbReference>
<evidence type="ECO:0000256" key="3">
    <source>
        <dbReference type="ARBA" id="ARBA00022833"/>
    </source>
</evidence>
<evidence type="ECO:0000256" key="4">
    <source>
        <dbReference type="ARBA" id="ARBA00023015"/>
    </source>
</evidence>
<dbReference type="STRING" id="1071382.H2B224"/>
<dbReference type="Pfam" id="PF16495">
    <property type="entry name" value="SWIRM-assoc_1"/>
    <property type="match status" value="1"/>
</dbReference>
<dbReference type="KEGG" id="kaf:KAFR_0L00670"/>
<keyword evidence="1" id="KW-0479">Metal-binding</keyword>
<keyword evidence="3" id="KW-0862">Zinc</keyword>
<protein>
    <recommendedName>
        <fullName evidence="15">SWIRM domain-containing protein</fullName>
    </recommendedName>
</protein>
<dbReference type="InterPro" id="IPR000433">
    <property type="entry name" value="Znf_ZZ"/>
</dbReference>
<dbReference type="InterPro" id="IPR001005">
    <property type="entry name" value="SANT/Myb"/>
</dbReference>
<dbReference type="PROSITE" id="PS50934">
    <property type="entry name" value="SWIRM"/>
    <property type="match status" value="1"/>
</dbReference>
<gene>
    <name evidence="13" type="primary">KAFR0L00670</name>
    <name evidence="13" type="ORF">KAFR_0L00670</name>
</gene>
<organism evidence="13 14">
    <name type="scientific">Kazachstania africana (strain ATCC 22294 / BCRC 22015 / CBS 2517 / CECT 1963 / NBRC 1671 / NRRL Y-8276)</name>
    <name type="common">Yeast</name>
    <name type="synonym">Kluyveromyces africanus</name>
    <dbReference type="NCBI Taxonomy" id="1071382"/>
    <lineage>
        <taxon>Eukaryota</taxon>
        <taxon>Fungi</taxon>
        <taxon>Dikarya</taxon>
        <taxon>Ascomycota</taxon>
        <taxon>Saccharomycotina</taxon>
        <taxon>Saccharomycetes</taxon>
        <taxon>Saccharomycetales</taxon>
        <taxon>Saccharomycetaceae</taxon>
        <taxon>Kazachstania</taxon>
    </lineage>
</organism>
<dbReference type="GO" id="GO:0006337">
    <property type="term" value="P:nucleosome disassembly"/>
    <property type="evidence" value="ECO:0007669"/>
    <property type="project" value="EnsemblFungi"/>
</dbReference>
<dbReference type="PROSITE" id="PS50090">
    <property type="entry name" value="MYB_LIKE"/>
    <property type="match status" value="1"/>
</dbReference>
<dbReference type="InterPro" id="IPR032451">
    <property type="entry name" value="SMARCC_C"/>
</dbReference>
<dbReference type="Pfam" id="PF00569">
    <property type="entry name" value="ZZ"/>
    <property type="match status" value="1"/>
</dbReference>
<dbReference type="OrthoDB" id="118550at2759"/>
<name>H2B224_KAZAF</name>
<dbReference type="SMART" id="SM00291">
    <property type="entry name" value="ZnF_ZZ"/>
    <property type="match status" value="1"/>
</dbReference>
<dbReference type="InParanoid" id="H2B224"/>
<dbReference type="Gene3D" id="1.10.10.10">
    <property type="entry name" value="Winged helix-like DNA-binding domain superfamily/Winged helix DNA-binding domain"/>
    <property type="match status" value="1"/>
</dbReference>
<dbReference type="GeneID" id="13886882"/>
<evidence type="ECO:0008006" key="15">
    <source>
        <dbReference type="Google" id="ProtNLM"/>
    </source>
</evidence>
<evidence type="ECO:0000256" key="5">
    <source>
        <dbReference type="ARBA" id="ARBA00023125"/>
    </source>
</evidence>
<reference evidence="13 14" key="1">
    <citation type="journal article" date="2011" name="Proc. Natl. Acad. Sci. U.S.A.">
        <title>Evolutionary erosion of yeast sex chromosomes by mating-type switching accidents.</title>
        <authorList>
            <person name="Gordon J.L."/>
            <person name="Armisen D."/>
            <person name="Proux-Wera E."/>
            <person name="Oheigeartaigh S.S."/>
            <person name="Byrne K.P."/>
            <person name="Wolfe K.H."/>
        </authorList>
    </citation>
    <scope>NUCLEOTIDE SEQUENCE [LARGE SCALE GENOMIC DNA]</scope>
    <source>
        <strain evidence="14">ATCC 22294 / BCRC 22015 / CBS 2517 / CECT 1963 / NBRC 1671 / NRRL Y-8276</strain>
    </source>
</reference>
<feature type="coiled-coil region" evidence="8">
    <location>
        <begin position="446"/>
        <end position="473"/>
    </location>
</feature>
<dbReference type="InterPro" id="IPR007526">
    <property type="entry name" value="SWIRM"/>
</dbReference>
<evidence type="ECO:0000313" key="14">
    <source>
        <dbReference type="Proteomes" id="UP000005220"/>
    </source>
</evidence>
<dbReference type="AlphaFoldDB" id="H2B224"/>
<keyword evidence="2" id="KW-0863">Zinc-finger</keyword>
<keyword evidence="6" id="KW-0804">Transcription</keyword>
<dbReference type="GO" id="GO:0016514">
    <property type="term" value="C:SWI/SNF complex"/>
    <property type="evidence" value="ECO:0007669"/>
    <property type="project" value="TreeGrafter"/>
</dbReference>
<dbReference type="GO" id="GO:0045893">
    <property type="term" value="P:positive regulation of DNA-templated transcription"/>
    <property type="evidence" value="ECO:0007669"/>
    <property type="project" value="TreeGrafter"/>
</dbReference>
<feature type="compositionally biased region" description="Low complexity" evidence="9">
    <location>
        <begin position="16"/>
        <end position="27"/>
    </location>
</feature>
<evidence type="ECO:0000259" key="10">
    <source>
        <dbReference type="PROSITE" id="PS50090"/>
    </source>
</evidence>
<accession>H2B224</accession>
<dbReference type="SUPFAM" id="SSF46689">
    <property type="entry name" value="Homeodomain-like"/>
    <property type="match status" value="2"/>
</dbReference>
<dbReference type="PANTHER" id="PTHR12802">
    <property type="entry name" value="SWI/SNF COMPLEX-RELATED"/>
    <property type="match status" value="1"/>
</dbReference>
<dbReference type="InterPro" id="IPR041984">
    <property type="entry name" value="Rsc8/Ssr1/Ssr2_ZZ"/>
</dbReference>
<dbReference type="CDD" id="cd02336">
    <property type="entry name" value="ZZ_RSC8"/>
    <property type="match status" value="1"/>
</dbReference>
<dbReference type="FunFam" id="1.10.10.10:FF:000020">
    <property type="entry name" value="SWI/SNF complex subunit SMARCC2 isoform c"/>
    <property type="match status" value="1"/>
</dbReference>
<dbReference type="Pfam" id="PF04433">
    <property type="entry name" value="SWIRM"/>
    <property type="match status" value="1"/>
</dbReference>
<dbReference type="GO" id="GO:0006368">
    <property type="term" value="P:transcription elongation by RNA polymerase II"/>
    <property type="evidence" value="ECO:0007669"/>
    <property type="project" value="EnsemblFungi"/>
</dbReference>
<dbReference type="GO" id="GO:0008270">
    <property type="term" value="F:zinc ion binding"/>
    <property type="evidence" value="ECO:0007669"/>
    <property type="project" value="UniProtKB-KW"/>
</dbReference>
<feature type="region of interest" description="Disordered" evidence="9">
    <location>
        <begin position="1"/>
        <end position="47"/>
    </location>
</feature>
<keyword evidence="5" id="KW-0238">DNA-binding</keyword>
<dbReference type="PROSITE" id="PS51293">
    <property type="entry name" value="SANT"/>
    <property type="match status" value="1"/>
</dbReference>
<keyword evidence="8" id="KW-0175">Coiled coil</keyword>
<keyword evidence="4" id="KW-0805">Transcription regulation</keyword>
<dbReference type="Pfam" id="PF00249">
    <property type="entry name" value="Myb_DNA-binding"/>
    <property type="match status" value="1"/>
</dbReference>
<dbReference type="Proteomes" id="UP000005220">
    <property type="component" value="Chromosome 12"/>
</dbReference>
<dbReference type="GO" id="GO:0003677">
    <property type="term" value="F:DNA binding"/>
    <property type="evidence" value="ECO:0007669"/>
    <property type="project" value="UniProtKB-KW"/>
</dbReference>
<feature type="domain" description="SANT" evidence="12">
    <location>
        <begin position="318"/>
        <end position="370"/>
    </location>
</feature>
<evidence type="ECO:0000259" key="11">
    <source>
        <dbReference type="PROSITE" id="PS50934"/>
    </source>
</evidence>
<dbReference type="GO" id="GO:0006303">
    <property type="term" value="P:double-strand break repair via nonhomologous end joining"/>
    <property type="evidence" value="ECO:0007669"/>
    <property type="project" value="EnsemblFungi"/>
</dbReference>
<dbReference type="InterPro" id="IPR017884">
    <property type="entry name" value="SANT_dom"/>
</dbReference>
<keyword evidence="14" id="KW-1185">Reference proteome</keyword>
<evidence type="ECO:0000256" key="7">
    <source>
        <dbReference type="ARBA" id="ARBA00023242"/>
    </source>
</evidence>
<sequence>MNGQLGSDMGEQVDSTAATTPAEAGTPSVEPSMEQSEQPVSVTAGTAGIGGSAAPKVVNYEEEAQKLEDKALRFLAKQTHPVIIPSFTSWFDISEVHEIERRSLPDFFDDSSRFKSPKSYKDTRNFMINTYRLSPYEYLTITAARRNIAMDIASIVKIHSFLEKWGLINYQIDPRSKPSLIGPSFTGHFQVILDTPQGLKPFIPNDSIRVDSTEQDTTQLEPGVKSESKVFPINLSLRKSLYDSTNDFNALQSQNKKNSRQIQKTFVCHTCGNDTMYVRYHNLRARDANVCSKCFQEGHFGANFQASDFIRLENSNLSNKKQWSDQELLLLLEGIEMYEDQWEKIVEHVGTNKSLEDCVEKFLTLPIEDKYINDIVKSEDKSIVKKESGIDSLKTSISPVKAVEMTIQALLNGSHECVLKDSIPESAKSSAAKYILQTQSIAQELVKLTIEKLDSKLEKLNKLEESLEIEKIKYVTESEKLLTDRISMNKQITEINNELSGLNISKKIILASEQVDSGIKLVEKDSMNEEDGNTELKQIKTDLAMDAISVKEPQVYKHWSL</sequence>
<dbReference type="InterPro" id="IPR009057">
    <property type="entry name" value="Homeodomain-like_sf"/>
</dbReference>
<feature type="domain" description="SWIRM" evidence="11">
    <location>
        <begin position="82"/>
        <end position="179"/>
    </location>
</feature>
<evidence type="ECO:0000256" key="6">
    <source>
        <dbReference type="ARBA" id="ARBA00023163"/>
    </source>
</evidence>
<dbReference type="Gene3D" id="1.10.10.60">
    <property type="entry name" value="Homeodomain-like"/>
    <property type="match status" value="1"/>
</dbReference>
<dbReference type="FunFam" id="1.10.10.60:FF:000014">
    <property type="entry name" value="SWI/SNF complex subunit SMARCC2 isoform C"/>
    <property type="match status" value="1"/>
</dbReference>
<dbReference type="RefSeq" id="XP_003959809.1">
    <property type="nucleotide sequence ID" value="XM_003959760.1"/>
</dbReference>
<dbReference type="EMBL" id="HE650832">
    <property type="protein sequence ID" value="CCF60674.1"/>
    <property type="molecule type" value="Genomic_DNA"/>
</dbReference>
<evidence type="ECO:0000256" key="2">
    <source>
        <dbReference type="ARBA" id="ARBA00022771"/>
    </source>
</evidence>
<dbReference type="InterPro" id="IPR036388">
    <property type="entry name" value="WH-like_DNA-bd_sf"/>
</dbReference>
<dbReference type="HOGENOM" id="CLU_004447_3_2_1"/>
<keyword evidence="7" id="KW-0539">Nucleus</keyword>